<reference evidence="11" key="2">
    <citation type="journal article" date="2022" name="Nat. Biotechnol.">
        <title>Carbon-negative production of acetone and isopropanol by gas fermentation at industrial pilot scale.</title>
        <authorList>
            <person name="Liew F.E."/>
            <person name="Nogle R."/>
            <person name="Abdalla T."/>
            <person name="Rasor B.J."/>
            <person name="Canter C."/>
            <person name="Jensen R.O."/>
            <person name="Wang L."/>
            <person name="Strutz J."/>
            <person name="Chirania P."/>
            <person name="De Tissera S."/>
            <person name="Mueller A.P."/>
            <person name="Ruan Z."/>
            <person name="Gao A."/>
            <person name="Tran L."/>
            <person name="Engle N.L."/>
            <person name="Bromley J.C."/>
            <person name="Daniell J."/>
            <person name="Conrado R."/>
            <person name="Tschaplinski T.J."/>
            <person name="Giannone R.J."/>
            <person name="Hettich R.L."/>
            <person name="Karim A.S."/>
            <person name="Simpson S.D."/>
            <person name="Brown S.D."/>
            <person name="Leang C."/>
            <person name="Jewett M.C."/>
            <person name="Kopke M."/>
        </authorList>
    </citation>
    <scope>NUCLEOTIDE SEQUENCE</scope>
    <source>
        <strain evidence="11">DJ015</strain>
    </source>
</reference>
<feature type="active site" description="Pros-phosphohistidine intermediate; for EIIB activity" evidence="8">
    <location>
        <position position="31"/>
    </location>
</feature>
<dbReference type="Gene3D" id="3.40.35.10">
    <property type="entry name" value="Phosphotransferase system, sorbose subfamily IIB component"/>
    <property type="match status" value="1"/>
</dbReference>
<keyword evidence="2" id="KW-0813">Transport</keyword>
<dbReference type="NCBIfam" id="NF008508">
    <property type="entry name" value="PRK11425.1"/>
    <property type="match status" value="1"/>
</dbReference>
<keyword evidence="3" id="KW-0963">Cytoplasm</keyword>
<evidence type="ECO:0000259" key="10">
    <source>
        <dbReference type="PROSITE" id="PS51101"/>
    </source>
</evidence>
<reference evidence="11" key="1">
    <citation type="submission" date="2020-04" db="EMBL/GenBank/DDBJ databases">
        <authorList>
            <person name="Brown S."/>
        </authorList>
    </citation>
    <scope>NUCLEOTIDE SEQUENCE</scope>
    <source>
        <strain evidence="11">DJ015</strain>
    </source>
</reference>
<keyword evidence="4" id="KW-0762">Sugar transport</keyword>
<evidence type="ECO:0000256" key="3">
    <source>
        <dbReference type="ARBA" id="ARBA00022490"/>
    </source>
</evidence>
<evidence type="ECO:0000256" key="2">
    <source>
        <dbReference type="ARBA" id="ARBA00022448"/>
    </source>
</evidence>
<evidence type="ECO:0000256" key="6">
    <source>
        <dbReference type="ARBA" id="ARBA00022683"/>
    </source>
</evidence>
<comment type="subcellular location">
    <subcellularLocation>
        <location evidence="1">Cytoplasm</location>
    </subcellularLocation>
</comment>
<dbReference type="PROSITE" id="PS51101">
    <property type="entry name" value="PTS_EIIB_TYPE_4"/>
    <property type="match status" value="1"/>
</dbReference>
<dbReference type="CDD" id="cd00001">
    <property type="entry name" value="PTS_IIB_man"/>
    <property type="match status" value="1"/>
</dbReference>
<dbReference type="InterPro" id="IPR004720">
    <property type="entry name" value="PTS_IIB_sorbose-sp"/>
</dbReference>
<feature type="domain" description="PTS EIIB type-4" evidence="10">
    <location>
        <begin position="16"/>
        <end position="171"/>
    </location>
</feature>
<sequence>MGLALYISIKIKEELNMPNILMTRIDNRLVHGQVGVTWTTSLGANLLVVVDDTAASDPVQQQLMSMTAESSGVGIRFFTIQKTIDVIHKASPSQKIFIVCKTPEVVRKLVDGGVPIKELNVGNMHFSDGKRAITKKVYVDDKDIEDLKYIESKGVKVFVQDTPGDIKTNIE</sequence>
<dbReference type="NCBIfam" id="TIGR00854">
    <property type="entry name" value="pts-sorbose"/>
    <property type="match status" value="1"/>
</dbReference>
<comment type="caution">
    <text evidence="11">The sequence shown here is derived from an EMBL/GenBank/DDBJ whole genome shotgun (WGS) entry which is preliminary data.</text>
</comment>
<evidence type="ECO:0000256" key="1">
    <source>
        <dbReference type="ARBA" id="ARBA00004496"/>
    </source>
</evidence>
<keyword evidence="6" id="KW-0598">Phosphotransferase system</keyword>
<gene>
    <name evidence="11" type="primary">agaB</name>
    <name evidence="11" type="ORF">HGI39_21720</name>
</gene>
<accession>A0AAW3WEV0</accession>
<evidence type="ECO:0000256" key="5">
    <source>
        <dbReference type="ARBA" id="ARBA00022679"/>
    </source>
</evidence>
<evidence type="ECO:0000256" key="8">
    <source>
        <dbReference type="PIRSR" id="PIRSR618455-1"/>
    </source>
</evidence>
<dbReference type="GO" id="GO:0005737">
    <property type="term" value="C:cytoplasm"/>
    <property type="evidence" value="ECO:0007669"/>
    <property type="project" value="UniProtKB-SubCell"/>
</dbReference>
<dbReference type="SUPFAM" id="SSF52728">
    <property type="entry name" value="PTS IIb component"/>
    <property type="match status" value="1"/>
</dbReference>
<dbReference type="InterPro" id="IPR018455">
    <property type="entry name" value="PTS_IIB_sorbose-sp_subgr"/>
</dbReference>
<evidence type="ECO:0000256" key="4">
    <source>
        <dbReference type="ARBA" id="ARBA00022597"/>
    </source>
</evidence>
<dbReference type="GO" id="GO:0008982">
    <property type="term" value="F:protein-N(PI)-phosphohistidine-sugar phosphotransferase activity"/>
    <property type="evidence" value="ECO:0007669"/>
    <property type="project" value="InterPro"/>
</dbReference>
<keyword evidence="5" id="KW-0808">Transferase</keyword>
<evidence type="ECO:0000313" key="11">
    <source>
        <dbReference type="EMBL" id="MBC2477271.1"/>
    </source>
</evidence>
<dbReference type="GO" id="GO:0016301">
    <property type="term" value="F:kinase activity"/>
    <property type="evidence" value="ECO:0007669"/>
    <property type="project" value="UniProtKB-KW"/>
</dbReference>
<feature type="modified residue" description="Phosphohistidine; by EIIA" evidence="9">
    <location>
        <position position="31"/>
    </location>
</feature>
<dbReference type="NCBIfam" id="NF007288">
    <property type="entry name" value="PRK09756.1"/>
    <property type="match status" value="1"/>
</dbReference>
<proteinExistence type="predicted"/>
<evidence type="ECO:0000313" key="12">
    <source>
        <dbReference type="Proteomes" id="UP001194098"/>
    </source>
</evidence>
<keyword evidence="7" id="KW-0418">Kinase</keyword>
<dbReference type="Pfam" id="PF03830">
    <property type="entry name" value="PTSIIB_sorb"/>
    <property type="match status" value="1"/>
</dbReference>
<dbReference type="InterPro" id="IPR036667">
    <property type="entry name" value="PTS_IIB_sorbose-sp_sf"/>
</dbReference>
<evidence type="ECO:0000256" key="7">
    <source>
        <dbReference type="ARBA" id="ARBA00022777"/>
    </source>
</evidence>
<dbReference type="GO" id="GO:0009401">
    <property type="term" value="P:phosphoenolpyruvate-dependent sugar phosphotransferase system"/>
    <property type="evidence" value="ECO:0007669"/>
    <property type="project" value="UniProtKB-KW"/>
</dbReference>
<dbReference type="Proteomes" id="UP001194098">
    <property type="component" value="Unassembled WGS sequence"/>
</dbReference>
<dbReference type="AlphaFoldDB" id="A0AAW3WEV0"/>
<evidence type="ECO:0000256" key="9">
    <source>
        <dbReference type="PIRSR" id="PIRSR618455-2"/>
    </source>
</evidence>
<protein>
    <submittedName>
        <fullName evidence="11">PTS N-acetylgalactosamine transporter subunit IIB</fullName>
    </submittedName>
</protein>
<name>A0AAW3WEV0_CLOBE</name>
<organism evidence="11 12">
    <name type="scientific">Clostridium beijerinckii</name>
    <name type="common">Clostridium MP</name>
    <dbReference type="NCBI Taxonomy" id="1520"/>
    <lineage>
        <taxon>Bacteria</taxon>
        <taxon>Bacillati</taxon>
        <taxon>Bacillota</taxon>
        <taxon>Clostridia</taxon>
        <taxon>Eubacteriales</taxon>
        <taxon>Clostridiaceae</taxon>
        <taxon>Clostridium</taxon>
    </lineage>
</organism>
<dbReference type="EMBL" id="JABAGV010000084">
    <property type="protein sequence ID" value="MBC2477271.1"/>
    <property type="molecule type" value="Genomic_DNA"/>
</dbReference>